<dbReference type="GO" id="GO:0022857">
    <property type="term" value="F:transmembrane transporter activity"/>
    <property type="evidence" value="ECO:0007669"/>
    <property type="project" value="InterPro"/>
</dbReference>
<keyword evidence="3" id="KW-1003">Cell membrane</keyword>
<keyword evidence="6 7" id="KW-0472">Membrane</keyword>
<comment type="subcellular location">
    <subcellularLocation>
        <location evidence="1">Cell membrane</location>
        <topology evidence="1">Multi-pass membrane protein</topology>
    </subcellularLocation>
</comment>
<comment type="caution">
    <text evidence="9">The sequence shown here is derived from an EMBL/GenBank/DDBJ whole genome shotgun (WGS) entry which is preliminary data.</text>
</comment>
<feature type="transmembrane region" description="Helical" evidence="7">
    <location>
        <begin position="338"/>
        <end position="359"/>
    </location>
</feature>
<feature type="transmembrane region" description="Helical" evidence="7">
    <location>
        <begin position="106"/>
        <end position="127"/>
    </location>
</feature>
<feature type="transmembrane region" description="Helical" evidence="7">
    <location>
        <begin position="278"/>
        <end position="298"/>
    </location>
</feature>
<evidence type="ECO:0000259" key="8">
    <source>
        <dbReference type="PROSITE" id="PS50850"/>
    </source>
</evidence>
<dbReference type="InterPro" id="IPR036259">
    <property type="entry name" value="MFS_trans_sf"/>
</dbReference>
<keyword evidence="10" id="KW-1185">Reference proteome</keyword>
<keyword evidence="5 7" id="KW-1133">Transmembrane helix</keyword>
<feature type="transmembrane region" description="Helical" evidence="7">
    <location>
        <begin position="42"/>
        <end position="65"/>
    </location>
</feature>
<feature type="transmembrane region" description="Helical" evidence="7">
    <location>
        <begin position="371"/>
        <end position="392"/>
    </location>
</feature>
<dbReference type="Proteomes" id="UP000481872">
    <property type="component" value="Unassembled WGS sequence"/>
</dbReference>
<evidence type="ECO:0000256" key="7">
    <source>
        <dbReference type="SAM" id="Phobius"/>
    </source>
</evidence>
<dbReference type="GO" id="GO:0005886">
    <property type="term" value="C:plasma membrane"/>
    <property type="evidence" value="ECO:0007669"/>
    <property type="project" value="UniProtKB-SubCell"/>
</dbReference>
<evidence type="ECO:0000313" key="10">
    <source>
        <dbReference type="Proteomes" id="UP000481872"/>
    </source>
</evidence>
<feature type="transmembrane region" description="Helical" evidence="7">
    <location>
        <begin position="77"/>
        <end position="94"/>
    </location>
</feature>
<evidence type="ECO:0000256" key="5">
    <source>
        <dbReference type="ARBA" id="ARBA00022989"/>
    </source>
</evidence>
<feature type="transmembrane region" description="Helical" evidence="7">
    <location>
        <begin position="252"/>
        <end position="271"/>
    </location>
</feature>
<keyword evidence="4 7" id="KW-0812">Transmembrane</keyword>
<evidence type="ECO:0000256" key="4">
    <source>
        <dbReference type="ARBA" id="ARBA00022692"/>
    </source>
</evidence>
<dbReference type="EMBL" id="JAAGPU010000017">
    <property type="protein sequence ID" value="NEU05189.1"/>
    <property type="molecule type" value="Genomic_DNA"/>
</dbReference>
<feature type="transmembrane region" description="Helical" evidence="7">
    <location>
        <begin position="167"/>
        <end position="183"/>
    </location>
</feature>
<feature type="transmembrane region" description="Helical" evidence="7">
    <location>
        <begin position="134"/>
        <end position="155"/>
    </location>
</feature>
<dbReference type="InterPro" id="IPR050189">
    <property type="entry name" value="MFS_Efflux_Transporters"/>
</dbReference>
<evidence type="ECO:0000256" key="3">
    <source>
        <dbReference type="ARBA" id="ARBA00022475"/>
    </source>
</evidence>
<dbReference type="InterPro" id="IPR011701">
    <property type="entry name" value="MFS"/>
</dbReference>
<evidence type="ECO:0000256" key="6">
    <source>
        <dbReference type="ARBA" id="ARBA00023136"/>
    </source>
</evidence>
<feature type="domain" description="Major facilitator superfamily (MFS) profile" evidence="8">
    <location>
        <begin position="11"/>
        <end position="394"/>
    </location>
</feature>
<evidence type="ECO:0000313" key="9">
    <source>
        <dbReference type="EMBL" id="NEU05189.1"/>
    </source>
</evidence>
<name>A0A6M0H3J3_9CLOT</name>
<dbReference type="SUPFAM" id="SSF103473">
    <property type="entry name" value="MFS general substrate transporter"/>
    <property type="match status" value="1"/>
</dbReference>
<dbReference type="PANTHER" id="PTHR43124">
    <property type="entry name" value="PURINE EFFLUX PUMP PBUE"/>
    <property type="match status" value="1"/>
</dbReference>
<dbReference type="InterPro" id="IPR020846">
    <property type="entry name" value="MFS_dom"/>
</dbReference>
<dbReference type="Gene3D" id="1.20.1250.20">
    <property type="entry name" value="MFS general substrate transporter like domains"/>
    <property type="match status" value="2"/>
</dbReference>
<accession>A0A6M0H3J3</accession>
<feature type="transmembrane region" description="Helical" evidence="7">
    <location>
        <begin position="212"/>
        <end position="232"/>
    </location>
</feature>
<dbReference type="AlphaFoldDB" id="A0A6M0H3J3"/>
<evidence type="ECO:0000256" key="1">
    <source>
        <dbReference type="ARBA" id="ARBA00004651"/>
    </source>
</evidence>
<feature type="transmembrane region" description="Helical" evidence="7">
    <location>
        <begin position="304"/>
        <end position="326"/>
    </location>
</feature>
<protein>
    <submittedName>
        <fullName evidence="9">MFS transporter</fullName>
    </submittedName>
</protein>
<sequence length="415" mass="46236">MVIKKRSKWTNFLLLYLGGVVISLSQLKIIPIQNEIVDVMGFSLSSISWLMSIFTLSGIFLSIPGGRLVTKFGPKKLLVFLMLSVILGNSIGFISNNFTLMLFSRLIEGIAFSMIIMVGIVFINEWFKDGNRGLATGIWGTFSAAGSLLAMNIFLPMVKKYGIKSPWMFIVIISIVLFIIYFFKIKDIHENEEETISKNDENMFKEAITNKYIWILAIAQGCMALVLFTFINTFPLIYSQKYGINSFVANRYASYFGLFGIPFGAIAGYLIDKTKKGSLITVCSFFIMTIAVIYVNYLTDAKSIILQLLLLSAGTGLSSACVMIIAPNIIKNKKLIGVSISFINFIYYIGIFVGTPIIIKAVEITKSWTRGIYILVIISLIGFLNVFTFAVLMKKKSIKNVNLGGNYNEDKSGSC</sequence>
<feature type="transmembrane region" description="Helical" evidence="7">
    <location>
        <begin position="12"/>
        <end position="30"/>
    </location>
</feature>
<gene>
    <name evidence="9" type="ORF">G3M99_10060</name>
</gene>
<dbReference type="RefSeq" id="WP_199870068.1">
    <property type="nucleotide sequence ID" value="NZ_JAAGPU010000017.1"/>
</dbReference>
<dbReference type="PANTHER" id="PTHR43124:SF3">
    <property type="entry name" value="CHLORAMPHENICOL EFFLUX PUMP RV0191"/>
    <property type="match status" value="1"/>
</dbReference>
<evidence type="ECO:0000256" key="2">
    <source>
        <dbReference type="ARBA" id="ARBA00022448"/>
    </source>
</evidence>
<dbReference type="Pfam" id="PF07690">
    <property type="entry name" value="MFS_1"/>
    <property type="match status" value="1"/>
</dbReference>
<proteinExistence type="predicted"/>
<dbReference type="CDD" id="cd06174">
    <property type="entry name" value="MFS"/>
    <property type="match status" value="1"/>
</dbReference>
<keyword evidence="2" id="KW-0813">Transport</keyword>
<organism evidence="9 10">
    <name type="scientific">Clostridium senegalense</name>
    <dbReference type="NCBI Taxonomy" id="1465809"/>
    <lineage>
        <taxon>Bacteria</taxon>
        <taxon>Bacillati</taxon>
        <taxon>Bacillota</taxon>
        <taxon>Clostridia</taxon>
        <taxon>Eubacteriales</taxon>
        <taxon>Clostridiaceae</taxon>
        <taxon>Clostridium</taxon>
    </lineage>
</organism>
<reference evidence="9 10" key="1">
    <citation type="submission" date="2020-02" db="EMBL/GenBank/DDBJ databases">
        <title>Genome assembly of a novel Clostridium senegalense strain.</title>
        <authorList>
            <person name="Gupta T.B."/>
            <person name="Jauregui R."/>
            <person name="Maclean P."/>
            <person name="Nawarathana A."/>
            <person name="Brightwell G."/>
        </authorList>
    </citation>
    <scope>NUCLEOTIDE SEQUENCE [LARGE SCALE GENOMIC DNA]</scope>
    <source>
        <strain evidence="9 10">AGRFS4</strain>
    </source>
</reference>
<dbReference type="PROSITE" id="PS50850">
    <property type="entry name" value="MFS"/>
    <property type="match status" value="1"/>
</dbReference>